<reference evidence="1 2" key="1">
    <citation type="journal article" date="2016" name="Mol. Biol. Evol.">
        <title>Comparative Genomics of Early-Diverging Mushroom-Forming Fungi Provides Insights into the Origins of Lignocellulose Decay Capabilities.</title>
        <authorList>
            <person name="Nagy L.G."/>
            <person name="Riley R."/>
            <person name="Tritt A."/>
            <person name="Adam C."/>
            <person name="Daum C."/>
            <person name="Floudas D."/>
            <person name="Sun H."/>
            <person name="Yadav J.S."/>
            <person name="Pangilinan J."/>
            <person name="Larsson K.H."/>
            <person name="Matsuura K."/>
            <person name="Barry K."/>
            <person name="Labutti K."/>
            <person name="Kuo R."/>
            <person name="Ohm R.A."/>
            <person name="Bhattacharya S.S."/>
            <person name="Shirouzu T."/>
            <person name="Yoshinaga Y."/>
            <person name="Martin F.M."/>
            <person name="Grigoriev I.V."/>
            <person name="Hibbett D.S."/>
        </authorList>
    </citation>
    <scope>NUCLEOTIDE SEQUENCE [LARGE SCALE GENOMIC DNA]</scope>
    <source>
        <strain evidence="1 2">HHB12029</strain>
    </source>
</reference>
<accession>A0A165C736</accession>
<keyword evidence="2" id="KW-1185">Reference proteome</keyword>
<evidence type="ECO:0000313" key="1">
    <source>
        <dbReference type="EMBL" id="KZV81938.1"/>
    </source>
</evidence>
<evidence type="ECO:0000313" key="2">
    <source>
        <dbReference type="Proteomes" id="UP000077266"/>
    </source>
</evidence>
<gene>
    <name evidence="1" type="ORF">EXIGLDRAFT_703118</name>
</gene>
<sequence length="118" mass="13173">MVRFFLSLPRHLQSVLRLATLCALRRHVFCKERASPRPGMNVTAPNTLRYAAIGAGVVAHGLNVLQPKITSGFPVPGKYKFQVGREDRAYSWYLLLPLSMIFMSRSNALRCDTLPNAG</sequence>
<proteinExistence type="predicted"/>
<dbReference type="InParanoid" id="A0A165C736"/>
<dbReference type="AlphaFoldDB" id="A0A165C736"/>
<dbReference type="Proteomes" id="UP000077266">
    <property type="component" value="Unassembled WGS sequence"/>
</dbReference>
<protein>
    <submittedName>
        <fullName evidence="1">Uncharacterized protein</fullName>
    </submittedName>
</protein>
<dbReference type="EMBL" id="KV426356">
    <property type="protein sequence ID" value="KZV81938.1"/>
    <property type="molecule type" value="Genomic_DNA"/>
</dbReference>
<organism evidence="1 2">
    <name type="scientific">Exidia glandulosa HHB12029</name>
    <dbReference type="NCBI Taxonomy" id="1314781"/>
    <lineage>
        <taxon>Eukaryota</taxon>
        <taxon>Fungi</taxon>
        <taxon>Dikarya</taxon>
        <taxon>Basidiomycota</taxon>
        <taxon>Agaricomycotina</taxon>
        <taxon>Agaricomycetes</taxon>
        <taxon>Auriculariales</taxon>
        <taxon>Exidiaceae</taxon>
        <taxon>Exidia</taxon>
    </lineage>
</organism>
<name>A0A165C736_EXIGL</name>